<evidence type="ECO:0000313" key="3">
    <source>
        <dbReference type="Proteomes" id="UP000469558"/>
    </source>
</evidence>
<name>A0A8T9CIR8_9HELO</name>
<dbReference type="AlphaFoldDB" id="A0A8T9CIR8"/>
<evidence type="ECO:0000313" key="2">
    <source>
        <dbReference type="EMBL" id="TVY85096.1"/>
    </source>
</evidence>
<organism evidence="2 3">
    <name type="scientific">Lachnellula suecica</name>
    <dbReference type="NCBI Taxonomy" id="602035"/>
    <lineage>
        <taxon>Eukaryota</taxon>
        <taxon>Fungi</taxon>
        <taxon>Dikarya</taxon>
        <taxon>Ascomycota</taxon>
        <taxon>Pezizomycotina</taxon>
        <taxon>Leotiomycetes</taxon>
        <taxon>Helotiales</taxon>
        <taxon>Lachnaceae</taxon>
        <taxon>Lachnellula</taxon>
    </lineage>
</organism>
<keyword evidence="3" id="KW-1185">Reference proteome</keyword>
<proteinExistence type="predicted"/>
<evidence type="ECO:0000259" key="1">
    <source>
        <dbReference type="Pfam" id="PF13460"/>
    </source>
</evidence>
<dbReference type="Proteomes" id="UP000469558">
    <property type="component" value="Unassembled WGS sequence"/>
</dbReference>
<dbReference type="SUPFAM" id="SSF51735">
    <property type="entry name" value="NAD(P)-binding Rossmann-fold domains"/>
    <property type="match status" value="1"/>
</dbReference>
<dbReference type="PANTHER" id="PTHR14097:SF9">
    <property type="entry name" value="EPIMERASE, PUTATIVE (AFU_ORTHOLOGUE AFUA_8G07320)-RELATED"/>
    <property type="match status" value="1"/>
</dbReference>
<dbReference type="Gene3D" id="3.40.50.720">
    <property type="entry name" value="NAD(P)-binding Rossmann-like Domain"/>
    <property type="match status" value="1"/>
</dbReference>
<dbReference type="Pfam" id="PF13460">
    <property type="entry name" value="NAD_binding_10"/>
    <property type="match status" value="1"/>
</dbReference>
<accession>A0A8T9CIR8</accession>
<feature type="domain" description="NAD(P)-binding" evidence="1">
    <location>
        <begin position="7"/>
        <end position="173"/>
    </location>
</feature>
<dbReference type="InterPro" id="IPR016040">
    <property type="entry name" value="NAD(P)-bd_dom"/>
</dbReference>
<dbReference type="OrthoDB" id="3535423at2759"/>
<sequence length="218" mass="24165">MKVILAGSTGFIGREVLAQCIRNPSISSIVALSRSELKTVDPKLRVSIIKDFTAYSDSVLQDIKDADACIWCLGKNPRTEINEARKACVDYTTAALRAITPKAIKKEGWKFRFIYLSGAAAERDQEKALWFSTEYRRMRGQVENIILAHAEEYRSTMEAVIMRPGFVLAKEQSIRDTIRGLGPSVRVDVLAQAMIASALNGSKIQIADNAEINRLGAE</sequence>
<comment type="caution">
    <text evidence="2">The sequence shown here is derived from an EMBL/GenBank/DDBJ whole genome shotgun (WGS) entry which is preliminary data.</text>
</comment>
<protein>
    <recommendedName>
        <fullName evidence="1">NAD(P)-binding domain-containing protein</fullName>
    </recommendedName>
</protein>
<gene>
    <name evidence="2" type="ORF">LSUE1_G001384</name>
</gene>
<dbReference type="PANTHER" id="PTHR14097">
    <property type="entry name" value="OXIDOREDUCTASE HTATIP2"/>
    <property type="match status" value="1"/>
</dbReference>
<dbReference type="InterPro" id="IPR036291">
    <property type="entry name" value="NAD(P)-bd_dom_sf"/>
</dbReference>
<dbReference type="EMBL" id="QGMK01000030">
    <property type="protein sequence ID" value="TVY85096.1"/>
    <property type="molecule type" value="Genomic_DNA"/>
</dbReference>
<reference evidence="2 3" key="1">
    <citation type="submission" date="2018-05" db="EMBL/GenBank/DDBJ databases">
        <title>Genome sequencing and assembly of the regulated plant pathogen Lachnellula willkommii and related sister species for the development of diagnostic species identification markers.</title>
        <authorList>
            <person name="Giroux E."/>
            <person name="Bilodeau G."/>
        </authorList>
    </citation>
    <scope>NUCLEOTIDE SEQUENCE [LARGE SCALE GENOMIC DNA]</scope>
    <source>
        <strain evidence="2 3">CBS 268.59</strain>
    </source>
</reference>